<feature type="transmembrane region" description="Helical" evidence="1">
    <location>
        <begin position="106"/>
        <end position="126"/>
    </location>
</feature>
<evidence type="ECO:0000256" key="1">
    <source>
        <dbReference type="SAM" id="Phobius"/>
    </source>
</evidence>
<proteinExistence type="predicted"/>
<evidence type="ECO:0000313" key="3">
    <source>
        <dbReference type="Proteomes" id="UP000023152"/>
    </source>
</evidence>
<gene>
    <name evidence="2" type="ORF">RFI_08198</name>
</gene>
<comment type="caution">
    <text evidence="2">The sequence shown here is derived from an EMBL/GenBank/DDBJ whole genome shotgun (WGS) entry which is preliminary data.</text>
</comment>
<accession>X6NRM6</accession>
<keyword evidence="3" id="KW-1185">Reference proteome</keyword>
<feature type="transmembrane region" description="Helical" evidence="1">
    <location>
        <begin position="138"/>
        <end position="154"/>
    </location>
</feature>
<organism evidence="2 3">
    <name type="scientific">Reticulomyxa filosa</name>
    <dbReference type="NCBI Taxonomy" id="46433"/>
    <lineage>
        <taxon>Eukaryota</taxon>
        <taxon>Sar</taxon>
        <taxon>Rhizaria</taxon>
        <taxon>Retaria</taxon>
        <taxon>Foraminifera</taxon>
        <taxon>Monothalamids</taxon>
        <taxon>Reticulomyxidae</taxon>
        <taxon>Reticulomyxa</taxon>
    </lineage>
</organism>
<keyword evidence="1" id="KW-0812">Transmembrane</keyword>
<sequence>VLHIYMKNKIYFEVKNYISLKYVDDEIKLFYDIYNEKVDRNHNTSIFFFLFWFWIDLQQSQCQFNFKPKIFTSKIADCALAATEEAMAFSSKISDNNNKLNFSTNFLHYLFVSLSFIVSFIFYLLINFSEDVPYIDALFKNVFGQCTLAIYLYYCHCYYQYYLVRFRSPLTCPFFEYFLVSILCIRNERKKDGWTRHGDNVKVSEPFFLDINKSFLFQFSSKHCTLFETFKFKKT</sequence>
<protein>
    <submittedName>
        <fullName evidence="2">Uncharacterized protein</fullName>
    </submittedName>
</protein>
<evidence type="ECO:0000313" key="2">
    <source>
        <dbReference type="EMBL" id="ETO28930.1"/>
    </source>
</evidence>
<keyword evidence="1" id="KW-1133">Transmembrane helix</keyword>
<keyword evidence="1" id="KW-0472">Membrane</keyword>
<dbReference type="AlphaFoldDB" id="X6NRM6"/>
<dbReference type="Proteomes" id="UP000023152">
    <property type="component" value="Unassembled WGS sequence"/>
</dbReference>
<feature type="non-terminal residue" evidence="2">
    <location>
        <position position="1"/>
    </location>
</feature>
<reference evidence="2 3" key="1">
    <citation type="journal article" date="2013" name="Curr. Biol.">
        <title>The Genome of the Foraminiferan Reticulomyxa filosa.</title>
        <authorList>
            <person name="Glockner G."/>
            <person name="Hulsmann N."/>
            <person name="Schleicher M."/>
            <person name="Noegel A.A."/>
            <person name="Eichinger L."/>
            <person name="Gallinger C."/>
            <person name="Pawlowski J."/>
            <person name="Sierra R."/>
            <person name="Euteneuer U."/>
            <person name="Pillet L."/>
            <person name="Moustafa A."/>
            <person name="Platzer M."/>
            <person name="Groth M."/>
            <person name="Szafranski K."/>
            <person name="Schliwa M."/>
        </authorList>
    </citation>
    <scope>NUCLEOTIDE SEQUENCE [LARGE SCALE GENOMIC DNA]</scope>
</reference>
<dbReference type="EMBL" id="ASPP01006377">
    <property type="protein sequence ID" value="ETO28930.1"/>
    <property type="molecule type" value="Genomic_DNA"/>
</dbReference>
<name>X6NRM6_RETFI</name>